<keyword evidence="2" id="KW-1185">Reference proteome</keyword>
<sequence>MFDMSDLTMDILSESVPVLDERGTNWPIFAIRFKTAVCARGLWGHFDGTRQKPVRPRPTGKIKAEEAVGTSTSDDVAESLGNHDALASSSRSIVTEEEIFEWERNEAIARCLLIQCLPDTIALITREYDTVAGIWKYIENELTYRSAVIQAGMRTRFMQ</sequence>
<evidence type="ECO:0000313" key="2">
    <source>
        <dbReference type="Proteomes" id="UP000559027"/>
    </source>
</evidence>
<comment type="caution">
    <text evidence="1">The sequence shown here is derived from an EMBL/GenBank/DDBJ whole genome shotgun (WGS) entry which is preliminary data.</text>
</comment>
<organism evidence="1 2">
    <name type="scientific">Leucocoprinus leucothites</name>
    <dbReference type="NCBI Taxonomy" id="201217"/>
    <lineage>
        <taxon>Eukaryota</taxon>
        <taxon>Fungi</taxon>
        <taxon>Dikarya</taxon>
        <taxon>Basidiomycota</taxon>
        <taxon>Agaricomycotina</taxon>
        <taxon>Agaricomycetes</taxon>
        <taxon>Agaricomycetidae</taxon>
        <taxon>Agaricales</taxon>
        <taxon>Agaricineae</taxon>
        <taxon>Agaricaceae</taxon>
        <taxon>Leucocoprinus</taxon>
    </lineage>
</organism>
<evidence type="ECO:0000313" key="1">
    <source>
        <dbReference type="EMBL" id="KAF5349573.1"/>
    </source>
</evidence>
<dbReference type="Proteomes" id="UP000559027">
    <property type="component" value="Unassembled WGS sequence"/>
</dbReference>
<name>A0A8H5FUU3_9AGAR</name>
<reference evidence="1 2" key="1">
    <citation type="journal article" date="2020" name="ISME J.">
        <title>Uncovering the hidden diversity of litter-decomposition mechanisms in mushroom-forming fungi.</title>
        <authorList>
            <person name="Floudas D."/>
            <person name="Bentzer J."/>
            <person name="Ahren D."/>
            <person name="Johansson T."/>
            <person name="Persson P."/>
            <person name="Tunlid A."/>
        </authorList>
    </citation>
    <scope>NUCLEOTIDE SEQUENCE [LARGE SCALE GENOMIC DNA]</scope>
    <source>
        <strain evidence="1 2">CBS 146.42</strain>
    </source>
</reference>
<dbReference type="EMBL" id="JAACJO010000016">
    <property type="protein sequence ID" value="KAF5349573.1"/>
    <property type="molecule type" value="Genomic_DNA"/>
</dbReference>
<dbReference type="AlphaFoldDB" id="A0A8H5FUU3"/>
<accession>A0A8H5FUU3</accession>
<protein>
    <submittedName>
        <fullName evidence="1">Uncharacterized protein</fullName>
    </submittedName>
</protein>
<proteinExistence type="predicted"/>
<gene>
    <name evidence="1" type="ORF">D9756_008889</name>
</gene>
<dbReference type="OrthoDB" id="3263038at2759"/>